<dbReference type="PANTHER" id="PTHR32552">
    <property type="entry name" value="FERRICHROME IRON RECEPTOR-RELATED"/>
    <property type="match status" value="1"/>
</dbReference>
<evidence type="ECO:0000256" key="8">
    <source>
        <dbReference type="ARBA" id="ARBA00023065"/>
    </source>
</evidence>
<evidence type="ECO:0000256" key="4">
    <source>
        <dbReference type="ARBA" id="ARBA00022496"/>
    </source>
</evidence>
<dbReference type="SUPFAM" id="SSF49464">
    <property type="entry name" value="Carboxypeptidase regulatory domain-like"/>
    <property type="match status" value="1"/>
</dbReference>
<evidence type="ECO:0000313" key="11">
    <source>
        <dbReference type="EMBL" id="MFD2161007.1"/>
    </source>
</evidence>
<organism evidence="11 12">
    <name type="scientific">Paradesertivirga mongoliensis</name>
    <dbReference type="NCBI Taxonomy" id="2100740"/>
    <lineage>
        <taxon>Bacteria</taxon>
        <taxon>Pseudomonadati</taxon>
        <taxon>Bacteroidota</taxon>
        <taxon>Sphingobacteriia</taxon>
        <taxon>Sphingobacteriales</taxon>
        <taxon>Sphingobacteriaceae</taxon>
        <taxon>Paradesertivirga</taxon>
    </lineage>
</organism>
<keyword evidence="12" id="KW-1185">Reference proteome</keyword>
<sequence>MYSYISIFRFPVFKSIFIFLLVCSAHAVFSQDQYLLEGYLYDGRSQAPVSNASLSINGSTKLLSNDQGYFSVKLSAGKHTLQFSHLAYDTLYQELSVNANQQVRFALFKKSSLMAEVTISAKGKSVKTIAPDGQTLTRTDIEKIPAFLGQRDPLKAIQAMPGSAKGGDGNSGFYVRGGTSGQNLTMFNDATIYNPSHLLGFFSVFNNTAVQEIKLHKSAIPAEFGGRLSSIIEINSSKRIVDSVSAEGDISLLAASANVQTPITSNWSVSTSARKTFMNYTVWPQLSSLGLDARTFNNIRYDFFDLNLNSNLRITPKNFLYFSAYTGGDDFAFNARINVSNGMDWRNTASSLTWRSILRDNVILNTTASYSGYHFNFGLQQDNFLAGISSDIKDYNLKSNVSVYLEKHHLKAGIQYIDHKLKPNTPSITSFGLDYEFGTPNTYFTDETSVFASDEFELSDVTGIYAGVRLTHYRQKGPYTMEHEDKTETSYSKNSVVSAFTFLEPSLAVRHLLTDNSSLKLSVSRNVQPLHLISVTAVNFPADFWMPSLSSLPAEKGQQISLGYFRNFGSEYETYVDVYFKKMNGLVEFSGGIMNLIDNLKIENNLLFGSGTAYGAEFFAKKRTGKLTGWIGYTLAKSSRSFDEINKGESFPAKYDRRHDLSLISAYDLNQRWSFSGSFTYATGSAYTSPVSRYLISGNVVNEYGPFNGSRMPAYHRMDFSATYKSKPRKYFRSELSLSVYNVYNKQNPIYVYFQAEGDLKEKRVSVSSKSVTILPVLPSINYRIFFKGNK</sequence>
<dbReference type="PANTHER" id="PTHR32552:SF68">
    <property type="entry name" value="FERRICHROME OUTER MEMBRANE TRANSPORTER_PHAGE RECEPTOR"/>
    <property type="match status" value="1"/>
</dbReference>
<evidence type="ECO:0000256" key="10">
    <source>
        <dbReference type="ARBA" id="ARBA00023237"/>
    </source>
</evidence>
<keyword evidence="7" id="KW-0408">Iron</keyword>
<comment type="subcellular location">
    <subcellularLocation>
        <location evidence="1">Cell outer membrane</location>
        <topology evidence="1">Multi-pass membrane protein</topology>
    </subcellularLocation>
</comment>
<reference evidence="12" key="1">
    <citation type="journal article" date="2019" name="Int. J. Syst. Evol. Microbiol.">
        <title>The Global Catalogue of Microorganisms (GCM) 10K type strain sequencing project: providing services to taxonomists for standard genome sequencing and annotation.</title>
        <authorList>
            <consortium name="The Broad Institute Genomics Platform"/>
            <consortium name="The Broad Institute Genome Sequencing Center for Infectious Disease"/>
            <person name="Wu L."/>
            <person name="Ma J."/>
        </authorList>
    </citation>
    <scope>NUCLEOTIDE SEQUENCE [LARGE SCALE GENOMIC DNA]</scope>
    <source>
        <strain evidence="12">KCTC 42217</strain>
    </source>
</reference>
<evidence type="ECO:0000256" key="3">
    <source>
        <dbReference type="ARBA" id="ARBA00022452"/>
    </source>
</evidence>
<keyword evidence="9" id="KW-0472">Membrane</keyword>
<evidence type="ECO:0000256" key="5">
    <source>
        <dbReference type="ARBA" id="ARBA00022692"/>
    </source>
</evidence>
<dbReference type="EMBL" id="JBHUHZ010000001">
    <property type="protein sequence ID" value="MFD2161007.1"/>
    <property type="molecule type" value="Genomic_DNA"/>
</dbReference>
<dbReference type="Gene3D" id="2.60.40.1120">
    <property type="entry name" value="Carboxypeptidase-like, regulatory domain"/>
    <property type="match status" value="1"/>
</dbReference>
<evidence type="ECO:0000256" key="6">
    <source>
        <dbReference type="ARBA" id="ARBA00022729"/>
    </source>
</evidence>
<protein>
    <submittedName>
        <fullName evidence="11">Carboxypeptidase-like regulatory domain-containing protein</fullName>
    </submittedName>
</protein>
<dbReference type="InterPro" id="IPR039426">
    <property type="entry name" value="TonB-dep_rcpt-like"/>
</dbReference>
<evidence type="ECO:0000256" key="7">
    <source>
        <dbReference type="ARBA" id="ARBA00023004"/>
    </source>
</evidence>
<dbReference type="InterPro" id="IPR036942">
    <property type="entry name" value="Beta-barrel_TonB_sf"/>
</dbReference>
<keyword evidence="6" id="KW-0732">Signal</keyword>
<keyword evidence="10" id="KW-0998">Cell outer membrane</keyword>
<dbReference type="RefSeq" id="WP_255905332.1">
    <property type="nucleotide sequence ID" value="NZ_JAFMZO010000005.1"/>
</dbReference>
<keyword evidence="2" id="KW-0813">Transport</keyword>
<keyword evidence="5" id="KW-0812">Transmembrane</keyword>
<gene>
    <name evidence="11" type="ORF">ACFSJU_01285</name>
</gene>
<evidence type="ECO:0000256" key="1">
    <source>
        <dbReference type="ARBA" id="ARBA00004571"/>
    </source>
</evidence>
<dbReference type="Proteomes" id="UP001597387">
    <property type="component" value="Unassembled WGS sequence"/>
</dbReference>
<proteinExistence type="predicted"/>
<evidence type="ECO:0000256" key="2">
    <source>
        <dbReference type="ARBA" id="ARBA00022448"/>
    </source>
</evidence>
<comment type="caution">
    <text evidence="11">The sequence shown here is derived from an EMBL/GenBank/DDBJ whole genome shotgun (WGS) entry which is preliminary data.</text>
</comment>
<evidence type="ECO:0000256" key="9">
    <source>
        <dbReference type="ARBA" id="ARBA00023136"/>
    </source>
</evidence>
<keyword evidence="8" id="KW-0406">Ion transport</keyword>
<accession>A0ABW4ZHD1</accession>
<dbReference type="SUPFAM" id="SSF56935">
    <property type="entry name" value="Porins"/>
    <property type="match status" value="1"/>
</dbReference>
<dbReference type="Pfam" id="PF13715">
    <property type="entry name" value="CarbopepD_reg_2"/>
    <property type="match status" value="1"/>
</dbReference>
<keyword evidence="3" id="KW-1134">Transmembrane beta strand</keyword>
<name>A0ABW4ZHD1_9SPHI</name>
<dbReference type="InterPro" id="IPR008969">
    <property type="entry name" value="CarboxyPept-like_regulatory"/>
</dbReference>
<dbReference type="Gene3D" id="2.40.170.20">
    <property type="entry name" value="TonB-dependent receptor, beta-barrel domain"/>
    <property type="match status" value="1"/>
</dbReference>
<keyword evidence="4" id="KW-0410">Iron transport</keyword>
<evidence type="ECO:0000313" key="12">
    <source>
        <dbReference type="Proteomes" id="UP001597387"/>
    </source>
</evidence>